<feature type="chain" id="PRO_5026324325" evidence="3">
    <location>
        <begin position="21"/>
        <end position="312"/>
    </location>
</feature>
<keyword evidence="5" id="KW-1185">Reference proteome</keyword>
<organism evidence="4 5">
    <name type="scientific">Lentithecium fluviatile CBS 122367</name>
    <dbReference type="NCBI Taxonomy" id="1168545"/>
    <lineage>
        <taxon>Eukaryota</taxon>
        <taxon>Fungi</taxon>
        <taxon>Dikarya</taxon>
        <taxon>Ascomycota</taxon>
        <taxon>Pezizomycotina</taxon>
        <taxon>Dothideomycetes</taxon>
        <taxon>Pleosporomycetidae</taxon>
        <taxon>Pleosporales</taxon>
        <taxon>Massarineae</taxon>
        <taxon>Lentitheciaceae</taxon>
        <taxon>Lentithecium</taxon>
    </lineage>
</organism>
<dbReference type="SUPFAM" id="SSF50965">
    <property type="entry name" value="Galactose oxidase, central domain"/>
    <property type="match status" value="2"/>
</dbReference>
<gene>
    <name evidence="4" type="ORF">K458DRAFT_489991</name>
</gene>
<reference evidence="4" key="1">
    <citation type="journal article" date="2020" name="Stud. Mycol.">
        <title>101 Dothideomycetes genomes: a test case for predicting lifestyles and emergence of pathogens.</title>
        <authorList>
            <person name="Haridas S."/>
            <person name="Albert R."/>
            <person name="Binder M."/>
            <person name="Bloem J."/>
            <person name="Labutti K."/>
            <person name="Salamov A."/>
            <person name="Andreopoulos B."/>
            <person name="Baker S."/>
            <person name="Barry K."/>
            <person name="Bills G."/>
            <person name="Bluhm B."/>
            <person name="Cannon C."/>
            <person name="Castanera R."/>
            <person name="Culley D."/>
            <person name="Daum C."/>
            <person name="Ezra D."/>
            <person name="Gonzalez J."/>
            <person name="Henrissat B."/>
            <person name="Kuo A."/>
            <person name="Liang C."/>
            <person name="Lipzen A."/>
            <person name="Lutzoni F."/>
            <person name="Magnuson J."/>
            <person name="Mondo S."/>
            <person name="Nolan M."/>
            <person name="Ohm R."/>
            <person name="Pangilinan J."/>
            <person name="Park H.-J."/>
            <person name="Ramirez L."/>
            <person name="Alfaro M."/>
            <person name="Sun H."/>
            <person name="Tritt A."/>
            <person name="Yoshinaga Y."/>
            <person name="Zwiers L.-H."/>
            <person name="Turgeon B."/>
            <person name="Goodwin S."/>
            <person name="Spatafora J."/>
            <person name="Crous P."/>
            <person name="Grigoriev I."/>
        </authorList>
    </citation>
    <scope>NUCLEOTIDE SEQUENCE</scope>
    <source>
        <strain evidence="4">CBS 122367</strain>
    </source>
</reference>
<evidence type="ECO:0000256" key="1">
    <source>
        <dbReference type="ARBA" id="ARBA00022441"/>
    </source>
</evidence>
<dbReference type="Pfam" id="PF24681">
    <property type="entry name" value="Kelch_KLHDC2_KLHL20_DRC7"/>
    <property type="match status" value="1"/>
</dbReference>
<accession>A0A6G1IPY7</accession>
<evidence type="ECO:0000313" key="5">
    <source>
        <dbReference type="Proteomes" id="UP000799291"/>
    </source>
</evidence>
<evidence type="ECO:0000256" key="3">
    <source>
        <dbReference type="SAM" id="SignalP"/>
    </source>
</evidence>
<dbReference type="OrthoDB" id="45365at2759"/>
<dbReference type="InterPro" id="IPR015915">
    <property type="entry name" value="Kelch-typ_b-propeller"/>
</dbReference>
<dbReference type="PANTHER" id="PTHR24412:SF489">
    <property type="entry name" value="RING FINGER DOMAIN AND KELCH REPEAT-CONTAINING PROTEIN DDB_G0271372"/>
    <property type="match status" value="1"/>
</dbReference>
<dbReference type="AlphaFoldDB" id="A0A6G1IPY7"/>
<feature type="signal peptide" evidence="3">
    <location>
        <begin position="1"/>
        <end position="20"/>
    </location>
</feature>
<sequence>MSFIPCAFLVLLALAHRTTCLQGTWQPLASIAIAPRQEHTTLFVPPDSILLLGGITGDNATTTTNLVQQYSIRKNRWESFPPLPLALNHLNAAFMNDKIYVQRTWRSIAPVPEPRGSAAMGVYDGKVILAGGLKQIQLVSPYVQQTVDSVSIYNAAQNRWVTVPTASSTMPDPRDHACAAVINEHFYVLGGRERGQLKGKGTVLMLDLKDLRAGWTIGPVNMLTPRAGLSCGATGSKIYTFGGEGNLRVDSAVFNEMEVYDVATKTWEELGEMRVSRHGTGAVSVRGKIYVPGGGDVIGIAPVSYFDALVPS</sequence>
<proteinExistence type="predicted"/>
<evidence type="ECO:0000256" key="2">
    <source>
        <dbReference type="ARBA" id="ARBA00022737"/>
    </source>
</evidence>
<keyword evidence="1" id="KW-0880">Kelch repeat</keyword>
<dbReference type="Gene3D" id="2.120.10.80">
    <property type="entry name" value="Kelch-type beta propeller"/>
    <property type="match status" value="2"/>
</dbReference>
<dbReference type="Proteomes" id="UP000799291">
    <property type="component" value="Unassembled WGS sequence"/>
</dbReference>
<dbReference type="InterPro" id="IPR006652">
    <property type="entry name" value="Kelch_1"/>
</dbReference>
<dbReference type="PANTHER" id="PTHR24412">
    <property type="entry name" value="KELCH PROTEIN"/>
    <property type="match status" value="1"/>
</dbReference>
<keyword evidence="2" id="KW-0677">Repeat</keyword>
<keyword evidence="3" id="KW-0732">Signal</keyword>
<dbReference type="InterPro" id="IPR011043">
    <property type="entry name" value="Gal_Oxase/kelch_b-propeller"/>
</dbReference>
<evidence type="ECO:0000313" key="4">
    <source>
        <dbReference type="EMBL" id="KAF2680307.1"/>
    </source>
</evidence>
<name>A0A6G1IPY7_9PLEO</name>
<dbReference type="SMART" id="SM00612">
    <property type="entry name" value="Kelch"/>
    <property type="match status" value="4"/>
</dbReference>
<dbReference type="EMBL" id="MU005597">
    <property type="protein sequence ID" value="KAF2680307.1"/>
    <property type="molecule type" value="Genomic_DNA"/>
</dbReference>
<protein>
    <submittedName>
        <fullName evidence="4">Galactose oxidase</fullName>
    </submittedName>
</protein>